<comment type="caution">
    <text evidence="3">The sequence shown here is derived from an EMBL/GenBank/DDBJ whole genome shotgun (WGS) entry which is preliminary data.</text>
</comment>
<accession>A0A8S3J2L4</accession>
<dbReference type="Proteomes" id="UP000681720">
    <property type="component" value="Unassembled WGS sequence"/>
</dbReference>
<dbReference type="AlphaFoldDB" id="A0A8S3J2L4"/>
<proteinExistence type="predicted"/>
<reference evidence="3" key="1">
    <citation type="submission" date="2021-02" db="EMBL/GenBank/DDBJ databases">
        <authorList>
            <person name="Nowell W R."/>
        </authorList>
    </citation>
    <scope>NUCLEOTIDE SEQUENCE</scope>
</reference>
<evidence type="ECO:0000313" key="4">
    <source>
        <dbReference type="Proteomes" id="UP000681720"/>
    </source>
</evidence>
<feature type="domain" description="DUF7959" evidence="2">
    <location>
        <begin position="7"/>
        <end position="82"/>
    </location>
</feature>
<name>A0A8S3J2L4_9BILA</name>
<keyword evidence="1" id="KW-0812">Transmembrane</keyword>
<dbReference type="Pfam" id="PF25899">
    <property type="entry name" value="DUF7959"/>
    <property type="match status" value="1"/>
</dbReference>
<evidence type="ECO:0000259" key="2">
    <source>
        <dbReference type="Pfam" id="PF25899"/>
    </source>
</evidence>
<keyword evidence="1" id="KW-0472">Membrane</keyword>
<evidence type="ECO:0000256" key="1">
    <source>
        <dbReference type="SAM" id="Phobius"/>
    </source>
</evidence>
<dbReference type="InterPro" id="IPR058265">
    <property type="entry name" value="DUF7959"/>
</dbReference>
<feature type="transmembrane region" description="Helical" evidence="1">
    <location>
        <begin position="114"/>
        <end position="138"/>
    </location>
</feature>
<evidence type="ECO:0000313" key="3">
    <source>
        <dbReference type="EMBL" id="CAF5209349.1"/>
    </source>
</evidence>
<keyword evidence="1" id="KW-1133">Transmembrane helix</keyword>
<dbReference type="EMBL" id="CAJOBJ010351880">
    <property type="protein sequence ID" value="CAF5209349.1"/>
    <property type="molecule type" value="Genomic_DNA"/>
</dbReference>
<sequence length="183" mass="19755">MQIKYSRVSDLTVFHESISNEVTVLFTLLGPTPEPESPTGISNAEITAAQSRDALKNSINDGTFQFSMKLSNDMSTDVVFKAVSGSLKSSKQIMSTHAVGKKSYNEYYTSGAQAGAVIGGIIVGLLIGVILAAVFRIVRNEPMPDIKALPTSFTNRLRDKSVMPNINFHNKKPAAEEKTATDA</sequence>
<organism evidence="3 4">
    <name type="scientific">Rotaria magnacalcarata</name>
    <dbReference type="NCBI Taxonomy" id="392030"/>
    <lineage>
        <taxon>Eukaryota</taxon>
        <taxon>Metazoa</taxon>
        <taxon>Spiralia</taxon>
        <taxon>Gnathifera</taxon>
        <taxon>Rotifera</taxon>
        <taxon>Eurotatoria</taxon>
        <taxon>Bdelloidea</taxon>
        <taxon>Philodinida</taxon>
        <taxon>Philodinidae</taxon>
        <taxon>Rotaria</taxon>
    </lineage>
</organism>
<gene>
    <name evidence="3" type="ORF">GIL414_LOCUS79256</name>
</gene>
<protein>
    <recommendedName>
        <fullName evidence="2">DUF7959 domain-containing protein</fullName>
    </recommendedName>
</protein>